<dbReference type="STRING" id="321339.SAMN05444340_104193"/>
<dbReference type="EMBL" id="FNPF01000004">
    <property type="protein sequence ID" value="SDY19505.1"/>
    <property type="molecule type" value="Genomic_DNA"/>
</dbReference>
<dbReference type="InterPro" id="IPR012340">
    <property type="entry name" value="NA-bd_OB-fold"/>
</dbReference>
<dbReference type="Pfam" id="PF03147">
    <property type="entry name" value="FDX-ACB"/>
    <property type="match status" value="1"/>
</dbReference>
<comment type="cofactor">
    <cofactor evidence="15">
        <name>Mg(2+)</name>
        <dbReference type="ChEBI" id="CHEBI:18420"/>
    </cofactor>
    <text evidence="15">Binds 2 magnesium ions per tetramer.</text>
</comment>
<evidence type="ECO:0000256" key="4">
    <source>
        <dbReference type="ARBA" id="ARBA00022490"/>
    </source>
</evidence>
<evidence type="ECO:0000259" key="19">
    <source>
        <dbReference type="PROSITE" id="PS51483"/>
    </source>
</evidence>
<dbReference type="InterPro" id="IPR036690">
    <property type="entry name" value="Fdx_antiC-bd_sf"/>
</dbReference>
<evidence type="ECO:0000256" key="12">
    <source>
        <dbReference type="ARBA" id="ARBA00022917"/>
    </source>
</evidence>
<evidence type="ECO:0000256" key="3">
    <source>
        <dbReference type="ARBA" id="ARBA00011209"/>
    </source>
</evidence>
<dbReference type="EC" id="6.1.1.20" evidence="15"/>
<dbReference type="FunFam" id="2.40.50.140:FF:000045">
    <property type="entry name" value="Phenylalanine--tRNA ligase beta subunit"/>
    <property type="match status" value="1"/>
</dbReference>
<evidence type="ECO:0000256" key="14">
    <source>
        <dbReference type="ARBA" id="ARBA00049255"/>
    </source>
</evidence>
<dbReference type="GO" id="GO:0009328">
    <property type="term" value="C:phenylalanine-tRNA ligase complex"/>
    <property type="evidence" value="ECO:0007669"/>
    <property type="project" value="TreeGrafter"/>
</dbReference>
<feature type="binding site" evidence="15">
    <location>
        <position position="463"/>
    </location>
    <ligand>
        <name>Mg(2+)</name>
        <dbReference type="ChEBI" id="CHEBI:18420"/>
        <note>shared with alpha subunit</note>
    </ligand>
</feature>
<dbReference type="InterPro" id="IPR002547">
    <property type="entry name" value="tRNA-bd_dom"/>
</dbReference>
<dbReference type="InterPro" id="IPR020825">
    <property type="entry name" value="Phe-tRNA_synthase-like_B3/B4"/>
</dbReference>
<sequence>MKFTLSWLKDHLDTTASVDEITDALTDLGLEVEGVENPAERLSAFTIGKVLRAEKHPDADKLRVCTVQTDTGESQIICGAPNAREGITVVVAKPGTYVPGIDTTIQVGKIRGIESHGMMCSEREMELSEEHDGIIELPSGKIGQRFTDWLAQNDPAKVDPVIEIAITPNRPDALGVHGIARDLAARGLGTLKPLKAESVPGTYPCPVAVTIEDDAKDGCHVFAGRLLRGVKNGPSPKWLQDRLRAIGLRPISALVDVTNFFTYDRNRPLHVFDADKVAGRLRIHRAHEGATLTGLDEKEYAFHGGEVVISDDNGIESIAGIMGGLATGCTEETVNVFLEAAVWDHVQIAHAGRGLKINSDARYRNERGIDPAYNRQAVEDAAAMILSLCGGEASEVTVAGVAPHTDRAYRLDPARVVSLVGMDIPEAEQRATLEALGFRLEGDMAHVPSWRPDVMGEADLVEEVARIASLTKLEGKPMPRARAGVPKPILSPMQRREQAARRTSAALGYNECVTYSFIDAEAAALFGGGDDATMLANPISSEMSHMRPDLLPGLLRAAARNQARGFMDLALFEVGQAFFGGEPGEQRLQVAGLLVGRTGPKDVHGGSRPVDLFDAKADAEAVLAAIGAPAKMQVLREGPEWWHPGRHGRFCLGPKKVLGVFGELHPKVLRALDVKGPAVAFTLFPEEVPLPRKSGSTRAALTLADLQPVERDFAFVVDADVQALDVVNAAAGADKALIESVRIFDEFIGGSVGEGKKSLAVTVRMQPVEKTLTEKDIEAVAAKIVEKVGKATGGTLRG</sequence>
<keyword evidence="5 16" id="KW-0820">tRNA-binding</keyword>
<dbReference type="InterPro" id="IPR005147">
    <property type="entry name" value="tRNA_synthase_B5-dom"/>
</dbReference>
<dbReference type="SUPFAM" id="SSF54991">
    <property type="entry name" value="Anticodon-binding domain of PheRS"/>
    <property type="match status" value="1"/>
</dbReference>
<evidence type="ECO:0000256" key="2">
    <source>
        <dbReference type="ARBA" id="ARBA00008653"/>
    </source>
</evidence>
<dbReference type="PANTHER" id="PTHR10947:SF0">
    <property type="entry name" value="PHENYLALANINE--TRNA LIGASE BETA SUBUNIT"/>
    <property type="match status" value="1"/>
</dbReference>
<dbReference type="InterPro" id="IPR041616">
    <property type="entry name" value="PheRS_beta_core"/>
</dbReference>
<feature type="binding site" evidence="15">
    <location>
        <position position="462"/>
    </location>
    <ligand>
        <name>Mg(2+)</name>
        <dbReference type="ChEBI" id="CHEBI:18420"/>
        <note>shared with alpha subunit</note>
    </ligand>
</feature>
<feature type="binding site" evidence="15">
    <location>
        <position position="453"/>
    </location>
    <ligand>
        <name>Mg(2+)</name>
        <dbReference type="ChEBI" id="CHEBI:18420"/>
        <note>shared with alpha subunit</note>
    </ligand>
</feature>
<keyword evidence="9 15" id="KW-0067">ATP-binding</keyword>
<name>A0A1H3HW61_9RHOB</name>
<evidence type="ECO:0000256" key="1">
    <source>
        <dbReference type="ARBA" id="ARBA00004496"/>
    </source>
</evidence>
<dbReference type="SMART" id="SM00873">
    <property type="entry name" value="B3_4"/>
    <property type="match status" value="1"/>
</dbReference>
<feature type="domain" description="B5" evidence="19">
    <location>
        <begin position="404"/>
        <end position="475"/>
    </location>
</feature>
<dbReference type="Pfam" id="PF17759">
    <property type="entry name" value="tRNA_synthFbeta"/>
    <property type="match status" value="1"/>
</dbReference>
<evidence type="ECO:0000259" key="18">
    <source>
        <dbReference type="PROSITE" id="PS51447"/>
    </source>
</evidence>
<dbReference type="InterPro" id="IPR005146">
    <property type="entry name" value="B3/B4_tRNA-bd"/>
</dbReference>
<organism evidence="20 21">
    <name type="scientific">Citreimonas salinaria</name>
    <dbReference type="NCBI Taxonomy" id="321339"/>
    <lineage>
        <taxon>Bacteria</taxon>
        <taxon>Pseudomonadati</taxon>
        <taxon>Pseudomonadota</taxon>
        <taxon>Alphaproteobacteria</taxon>
        <taxon>Rhodobacterales</taxon>
        <taxon>Roseobacteraceae</taxon>
        <taxon>Citreimonas</taxon>
    </lineage>
</organism>
<evidence type="ECO:0000256" key="13">
    <source>
        <dbReference type="ARBA" id="ARBA00023146"/>
    </source>
</evidence>
<keyword evidence="12 15" id="KW-0648">Protein biosynthesis</keyword>
<dbReference type="OrthoDB" id="9805455at2"/>
<dbReference type="PANTHER" id="PTHR10947">
    <property type="entry name" value="PHENYLALANYL-TRNA SYNTHETASE BETA CHAIN AND LEUCINE-RICH REPEAT-CONTAINING PROTEIN 47"/>
    <property type="match status" value="1"/>
</dbReference>
<keyword evidence="11 16" id="KW-0694">RNA-binding</keyword>
<comment type="subunit">
    <text evidence="3 15">Tetramer of two alpha and two beta subunits.</text>
</comment>
<dbReference type="GO" id="GO:0000287">
    <property type="term" value="F:magnesium ion binding"/>
    <property type="evidence" value="ECO:0007669"/>
    <property type="project" value="UniProtKB-UniRule"/>
</dbReference>
<dbReference type="Pfam" id="PF03483">
    <property type="entry name" value="B3_4"/>
    <property type="match status" value="1"/>
</dbReference>
<dbReference type="Pfam" id="PF01588">
    <property type="entry name" value="tRNA_bind"/>
    <property type="match status" value="1"/>
</dbReference>
<feature type="domain" description="TRNA-binding" evidence="17">
    <location>
        <begin position="39"/>
        <end position="147"/>
    </location>
</feature>
<dbReference type="InterPro" id="IPR045060">
    <property type="entry name" value="Phe-tRNA-ligase_IIc_bsu"/>
</dbReference>
<feature type="domain" description="FDX-ACB" evidence="18">
    <location>
        <begin position="704"/>
        <end position="797"/>
    </location>
</feature>
<keyword evidence="7 15" id="KW-0479">Metal-binding</keyword>
<protein>
    <recommendedName>
        <fullName evidence="15">Phenylalanine--tRNA ligase beta subunit</fullName>
        <ecNumber evidence="15">6.1.1.20</ecNumber>
    </recommendedName>
    <alternativeName>
        <fullName evidence="15">Phenylalanyl-tRNA synthetase beta subunit</fullName>
        <shortName evidence="15">PheRS</shortName>
    </alternativeName>
</protein>
<dbReference type="InterPro" id="IPR033714">
    <property type="entry name" value="tRNA_bind_bactPheRS"/>
</dbReference>
<dbReference type="Pfam" id="PF03484">
    <property type="entry name" value="B5"/>
    <property type="match status" value="1"/>
</dbReference>
<keyword evidence="4 15" id="KW-0963">Cytoplasm</keyword>
<dbReference type="CDD" id="cd00769">
    <property type="entry name" value="PheRS_beta_core"/>
    <property type="match status" value="1"/>
</dbReference>
<dbReference type="CDD" id="cd02796">
    <property type="entry name" value="tRNA_bind_bactPheRS"/>
    <property type="match status" value="1"/>
</dbReference>
<dbReference type="SUPFAM" id="SSF46955">
    <property type="entry name" value="Putative DNA-binding domain"/>
    <property type="match status" value="1"/>
</dbReference>
<dbReference type="GO" id="GO:0000049">
    <property type="term" value="F:tRNA binding"/>
    <property type="evidence" value="ECO:0007669"/>
    <property type="project" value="UniProtKB-UniRule"/>
</dbReference>
<dbReference type="NCBIfam" id="NF045760">
    <property type="entry name" value="YtpR"/>
    <property type="match status" value="1"/>
</dbReference>
<keyword evidence="21" id="KW-1185">Reference proteome</keyword>
<dbReference type="SMART" id="SM00874">
    <property type="entry name" value="B5"/>
    <property type="match status" value="1"/>
</dbReference>
<accession>A0A1H3HW61</accession>
<dbReference type="Gene3D" id="2.40.50.140">
    <property type="entry name" value="Nucleic acid-binding proteins"/>
    <property type="match status" value="1"/>
</dbReference>
<evidence type="ECO:0000313" key="20">
    <source>
        <dbReference type="EMBL" id="SDY19505.1"/>
    </source>
</evidence>
<dbReference type="GO" id="GO:0004826">
    <property type="term" value="F:phenylalanine-tRNA ligase activity"/>
    <property type="evidence" value="ECO:0007669"/>
    <property type="project" value="UniProtKB-UniRule"/>
</dbReference>
<dbReference type="Gene3D" id="3.30.70.380">
    <property type="entry name" value="Ferrodoxin-fold anticodon-binding domain"/>
    <property type="match status" value="1"/>
</dbReference>
<evidence type="ECO:0000256" key="8">
    <source>
        <dbReference type="ARBA" id="ARBA00022741"/>
    </source>
</evidence>
<comment type="catalytic activity">
    <reaction evidence="14 15">
        <text>tRNA(Phe) + L-phenylalanine + ATP = L-phenylalanyl-tRNA(Phe) + AMP + diphosphate + H(+)</text>
        <dbReference type="Rhea" id="RHEA:19413"/>
        <dbReference type="Rhea" id="RHEA-COMP:9668"/>
        <dbReference type="Rhea" id="RHEA-COMP:9699"/>
        <dbReference type="ChEBI" id="CHEBI:15378"/>
        <dbReference type="ChEBI" id="CHEBI:30616"/>
        <dbReference type="ChEBI" id="CHEBI:33019"/>
        <dbReference type="ChEBI" id="CHEBI:58095"/>
        <dbReference type="ChEBI" id="CHEBI:78442"/>
        <dbReference type="ChEBI" id="CHEBI:78531"/>
        <dbReference type="ChEBI" id="CHEBI:456215"/>
        <dbReference type="EC" id="6.1.1.20"/>
    </reaction>
</comment>
<dbReference type="SUPFAM" id="SSF56037">
    <property type="entry name" value="PheT/TilS domain"/>
    <property type="match status" value="1"/>
</dbReference>
<reference evidence="20 21" key="1">
    <citation type="submission" date="2016-10" db="EMBL/GenBank/DDBJ databases">
        <authorList>
            <person name="de Groot N.N."/>
        </authorList>
    </citation>
    <scope>NUCLEOTIDE SEQUENCE [LARGE SCALE GENOMIC DNA]</scope>
    <source>
        <strain evidence="20 21">DSM 26880</strain>
    </source>
</reference>
<proteinExistence type="inferred from homology"/>
<dbReference type="Gene3D" id="3.30.930.10">
    <property type="entry name" value="Bira Bifunctional Protein, Domain 2"/>
    <property type="match status" value="1"/>
</dbReference>
<dbReference type="AlphaFoldDB" id="A0A1H3HW61"/>
<dbReference type="HAMAP" id="MF_00283">
    <property type="entry name" value="Phe_tRNA_synth_beta1"/>
    <property type="match status" value="1"/>
</dbReference>
<comment type="similarity">
    <text evidence="2 15">Belongs to the phenylalanyl-tRNA synthetase beta subunit family. Type 1 subfamily.</text>
</comment>
<dbReference type="InterPro" id="IPR045864">
    <property type="entry name" value="aa-tRNA-synth_II/BPL/LPL"/>
</dbReference>
<evidence type="ECO:0000256" key="7">
    <source>
        <dbReference type="ARBA" id="ARBA00022723"/>
    </source>
</evidence>
<dbReference type="PROSITE" id="PS51447">
    <property type="entry name" value="FDX_ACB"/>
    <property type="match status" value="1"/>
</dbReference>
<keyword evidence="10 15" id="KW-0460">Magnesium</keyword>
<evidence type="ECO:0000313" key="21">
    <source>
        <dbReference type="Proteomes" id="UP000199286"/>
    </source>
</evidence>
<evidence type="ECO:0000256" key="10">
    <source>
        <dbReference type="ARBA" id="ARBA00022842"/>
    </source>
</evidence>
<gene>
    <name evidence="15" type="primary">pheT</name>
    <name evidence="20" type="ORF">SAMN05444340_104193</name>
</gene>
<dbReference type="NCBIfam" id="TIGR00472">
    <property type="entry name" value="pheT_bact"/>
    <property type="match status" value="1"/>
</dbReference>
<dbReference type="Gene3D" id="3.30.56.10">
    <property type="match status" value="2"/>
</dbReference>
<evidence type="ECO:0000259" key="17">
    <source>
        <dbReference type="PROSITE" id="PS50886"/>
    </source>
</evidence>
<comment type="subcellular location">
    <subcellularLocation>
        <location evidence="1 15">Cytoplasm</location>
    </subcellularLocation>
</comment>
<dbReference type="SUPFAM" id="SSF55681">
    <property type="entry name" value="Class II aaRS and biotin synthetases"/>
    <property type="match status" value="1"/>
</dbReference>
<dbReference type="SUPFAM" id="SSF50249">
    <property type="entry name" value="Nucleic acid-binding proteins"/>
    <property type="match status" value="1"/>
</dbReference>
<dbReference type="InterPro" id="IPR009061">
    <property type="entry name" value="DNA-bd_dom_put_sf"/>
</dbReference>
<dbReference type="Gene3D" id="3.50.40.10">
    <property type="entry name" value="Phenylalanyl-trna Synthetase, Chain B, domain 3"/>
    <property type="match status" value="1"/>
</dbReference>
<evidence type="ECO:0000256" key="16">
    <source>
        <dbReference type="PROSITE-ProRule" id="PRU00209"/>
    </source>
</evidence>
<evidence type="ECO:0000256" key="15">
    <source>
        <dbReference type="HAMAP-Rule" id="MF_00283"/>
    </source>
</evidence>
<dbReference type="Proteomes" id="UP000199286">
    <property type="component" value="Unassembled WGS sequence"/>
</dbReference>
<keyword evidence="6 15" id="KW-0436">Ligase</keyword>
<evidence type="ECO:0000256" key="9">
    <source>
        <dbReference type="ARBA" id="ARBA00022840"/>
    </source>
</evidence>
<keyword evidence="13 15" id="KW-0030">Aminoacyl-tRNA synthetase</keyword>
<dbReference type="GO" id="GO:0005524">
    <property type="term" value="F:ATP binding"/>
    <property type="evidence" value="ECO:0007669"/>
    <property type="project" value="UniProtKB-UniRule"/>
</dbReference>
<feature type="binding site" evidence="15">
    <location>
        <position position="459"/>
    </location>
    <ligand>
        <name>Mg(2+)</name>
        <dbReference type="ChEBI" id="CHEBI:18420"/>
        <note>shared with alpha subunit</note>
    </ligand>
</feature>
<dbReference type="InterPro" id="IPR004532">
    <property type="entry name" value="Phe-tRNA-ligase_IIc_bsu_bact"/>
</dbReference>
<keyword evidence="8 15" id="KW-0547">Nucleotide-binding</keyword>
<dbReference type="RefSeq" id="WP_089881386.1">
    <property type="nucleotide sequence ID" value="NZ_FNPF01000004.1"/>
</dbReference>
<dbReference type="SMART" id="SM00896">
    <property type="entry name" value="FDX-ACB"/>
    <property type="match status" value="1"/>
</dbReference>
<dbReference type="PROSITE" id="PS51483">
    <property type="entry name" value="B5"/>
    <property type="match status" value="1"/>
</dbReference>
<evidence type="ECO:0000256" key="11">
    <source>
        <dbReference type="ARBA" id="ARBA00022884"/>
    </source>
</evidence>
<evidence type="ECO:0000256" key="6">
    <source>
        <dbReference type="ARBA" id="ARBA00022598"/>
    </source>
</evidence>
<evidence type="ECO:0000256" key="5">
    <source>
        <dbReference type="ARBA" id="ARBA00022555"/>
    </source>
</evidence>
<dbReference type="InterPro" id="IPR005121">
    <property type="entry name" value="Fdx_antiC-bd"/>
</dbReference>
<dbReference type="PROSITE" id="PS50886">
    <property type="entry name" value="TRBD"/>
    <property type="match status" value="1"/>
</dbReference>
<dbReference type="GO" id="GO:0006432">
    <property type="term" value="P:phenylalanyl-tRNA aminoacylation"/>
    <property type="evidence" value="ECO:0007669"/>
    <property type="project" value="UniProtKB-UniRule"/>
</dbReference>